<dbReference type="RefSeq" id="XP_009045638.1">
    <property type="nucleotide sequence ID" value="XM_009047390.1"/>
</dbReference>
<dbReference type="GeneID" id="20241679"/>
<feature type="signal peptide" evidence="1">
    <location>
        <begin position="1"/>
        <end position="20"/>
    </location>
</feature>
<feature type="chain" id="PRO_5004716076" evidence="1">
    <location>
        <begin position="21"/>
        <end position="116"/>
    </location>
</feature>
<organism evidence="2 3">
    <name type="scientific">Lottia gigantea</name>
    <name type="common">Giant owl limpet</name>
    <dbReference type="NCBI Taxonomy" id="225164"/>
    <lineage>
        <taxon>Eukaryota</taxon>
        <taxon>Metazoa</taxon>
        <taxon>Spiralia</taxon>
        <taxon>Lophotrochozoa</taxon>
        <taxon>Mollusca</taxon>
        <taxon>Gastropoda</taxon>
        <taxon>Patellogastropoda</taxon>
        <taxon>Lottioidea</taxon>
        <taxon>Lottiidae</taxon>
        <taxon>Lottia</taxon>
    </lineage>
</organism>
<dbReference type="EMBL" id="KB199929">
    <property type="protein sequence ID" value="ESP03664.1"/>
    <property type="molecule type" value="Genomic_DNA"/>
</dbReference>
<name>V4AHW6_LOTGI</name>
<keyword evidence="1" id="KW-0732">Signal</keyword>
<accession>V4AHW6</accession>
<proteinExistence type="predicted"/>
<dbReference type="AlphaFoldDB" id="V4AHW6"/>
<evidence type="ECO:0000313" key="3">
    <source>
        <dbReference type="Proteomes" id="UP000030746"/>
    </source>
</evidence>
<dbReference type="HOGENOM" id="CLU_2099615_0_0_1"/>
<protein>
    <submittedName>
        <fullName evidence="2">Uncharacterized protein</fullName>
    </submittedName>
</protein>
<keyword evidence="3" id="KW-1185">Reference proteome</keyword>
<dbReference type="KEGG" id="lgi:LOTGIDRAFT_171195"/>
<sequence>MLKSHELVLILASQLVLVFSNFPPNPTYLQTASGGQFSVQNHDGVKSVSFTYSVDSTEEKTVFARLFVDDIWRQTVTNLTPDKNLCYFSTMYFHNGNSVSETQEWKRRKVVDNGQK</sequence>
<evidence type="ECO:0000256" key="1">
    <source>
        <dbReference type="SAM" id="SignalP"/>
    </source>
</evidence>
<reference evidence="2 3" key="1">
    <citation type="journal article" date="2013" name="Nature">
        <title>Insights into bilaterian evolution from three spiralian genomes.</title>
        <authorList>
            <person name="Simakov O."/>
            <person name="Marletaz F."/>
            <person name="Cho S.J."/>
            <person name="Edsinger-Gonzales E."/>
            <person name="Havlak P."/>
            <person name="Hellsten U."/>
            <person name="Kuo D.H."/>
            <person name="Larsson T."/>
            <person name="Lv J."/>
            <person name="Arendt D."/>
            <person name="Savage R."/>
            <person name="Osoegawa K."/>
            <person name="de Jong P."/>
            <person name="Grimwood J."/>
            <person name="Chapman J.A."/>
            <person name="Shapiro H."/>
            <person name="Aerts A."/>
            <person name="Otillar R.P."/>
            <person name="Terry A.Y."/>
            <person name="Boore J.L."/>
            <person name="Grigoriev I.V."/>
            <person name="Lindberg D.R."/>
            <person name="Seaver E.C."/>
            <person name="Weisblat D.A."/>
            <person name="Putnam N.H."/>
            <person name="Rokhsar D.S."/>
        </authorList>
    </citation>
    <scope>NUCLEOTIDE SEQUENCE [LARGE SCALE GENOMIC DNA]</scope>
</reference>
<dbReference type="CTD" id="20241679"/>
<dbReference type="Proteomes" id="UP000030746">
    <property type="component" value="Unassembled WGS sequence"/>
</dbReference>
<gene>
    <name evidence="2" type="ORF">LOTGIDRAFT_171195</name>
</gene>
<evidence type="ECO:0000313" key="2">
    <source>
        <dbReference type="EMBL" id="ESP03664.1"/>
    </source>
</evidence>